<keyword evidence="8" id="KW-0443">Lipid metabolism</keyword>
<evidence type="ECO:0000256" key="5">
    <source>
        <dbReference type="ARBA" id="ARBA00022516"/>
    </source>
</evidence>
<feature type="domain" description="O-acyltransferase WSD1 C-terminal" evidence="13">
    <location>
        <begin position="308"/>
        <end position="453"/>
    </location>
</feature>
<dbReference type="Pfam" id="PF03007">
    <property type="entry name" value="WS_DGAT_cat"/>
    <property type="match status" value="1"/>
</dbReference>
<keyword evidence="9 14" id="KW-0012">Acyltransferase</keyword>
<evidence type="ECO:0000259" key="12">
    <source>
        <dbReference type="Pfam" id="PF03007"/>
    </source>
</evidence>
<evidence type="ECO:0000256" key="4">
    <source>
        <dbReference type="ARBA" id="ARBA00013244"/>
    </source>
</evidence>
<dbReference type="Gene3D" id="3.30.559.30">
    <property type="entry name" value="Nonribosomal peptide synthetase, condensation domain"/>
    <property type="match status" value="1"/>
</dbReference>
<dbReference type="SUPFAM" id="SSF52777">
    <property type="entry name" value="CoA-dependent acyltransferases"/>
    <property type="match status" value="2"/>
</dbReference>
<reference evidence="14 15" key="1">
    <citation type="submission" date="2016-10" db="EMBL/GenBank/DDBJ databases">
        <authorList>
            <person name="de Groot N.N."/>
        </authorList>
    </citation>
    <scope>NUCLEOTIDE SEQUENCE [LARGE SCALE GENOMIC DNA]</scope>
    <source>
        <strain evidence="14 15">DSM 23609</strain>
    </source>
</reference>
<dbReference type="EMBL" id="FOOC01000007">
    <property type="protein sequence ID" value="SFF53218.1"/>
    <property type="molecule type" value="Genomic_DNA"/>
</dbReference>
<dbReference type="RefSeq" id="WP_091533821.1">
    <property type="nucleotide sequence ID" value="NZ_FOOC01000007.1"/>
</dbReference>
<dbReference type="InterPro" id="IPR014292">
    <property type="entry name" value="Acyl_transf_WS/DGAT"/>
</dbReference>
<dbReference type="PANTHER" id="PTHR31650:SF1">
    <property type="entry name" value="WAX ESTER SYNTHASE_DIACYLGLYCEROL ACYLTRANSFERASE 4-RELATED"/>
    <property type="match status" value="1"/>
</dbReference>
<accession>A0A1I2JGK9</accession>
<dbReference type="AlphaFoldDB" id="A0A1I2JGK9"/>
<evidence type="ECO:0000256" key="6">
    <source>
        <dbReference type="ARBA" id="ARBA00022679"/>
    </source>
</evidence>
<dbReference type="GO" id="GO:0005886">
    <property type="term" value="C:plasma membrane"/>
    <property type="evidence" value="ECO:0007669"/>
    <property type="project" value="TreeGrafter"/>
</dbReference>
<dbReference type="InterPro" id="IPR009721">
    <property type="entry name" value="O-acyltransferase_WSD1_C"/>
</dbReference>
<dbReference type="InterPro" id="IPR004255">
    <property type="entry name" value="O-acyltransferase_WSD1_N"/>
</dbReference>
<feature type="domain" description="O-acyltransferase WSD1-like N-terminal" evidence="12">
    <location>
        <begin position="7"/>
        <end position="268"/>
    </location>
</feature>
<evidence type="ECO:0000256" key="9">
    <source>
        <dbReference type="ARBA" id="ARBA00023315"/>
    </source>
</evidence>
<dbReference type="NCBIfam" id="TIGR02946">
    <property type="entry name" value="acyl_WS_DGAT"/>
    <property type="match status" value="1"/>
</dbReference>
<keyword evidence="5" id="KW-0444">Lipid biosynthesis</keyword>
<dbReference type="GO" id="GO:0019432">
    <property type="term" value="P:triglyceride biosynthetic process"/>
    <property type="evidence" value="ECO:0007669"/>
    <property type="project" value="UniProtKB-UniPathway"/>
</dbReference>
<keyword evidence="6 14" id="KW-0808">Transferase</keyword>
<comment type="catalytic activity">
    <reaction evidence="10">
        <text>an acyl-CoA + a 1,2-diacyl-sn-glycerol = a triacyl-sn-glycerol + CoA</text>
        <dbReference type="Rhea" id="RHEA:10868"/>
        <dbReference type="ChEBI" id="CHEBI:17815"/>
        <dbReference type="ChEBI" id="CHEBI:57287"/>
        <dbReference type="ChEBI" id="CHEBI:58342"/>
        <dbReference type="ChEBI" id="CHEBI:64615"/>
        <dbReference type="EC" id="2.3.1.20"/>
    </reaction>
</comment>
<dbReference type="STRING" id="1076937.SAMN04488120_10769"/>
<evidence type="ECO:0000256" key="1">
    <source>
        <dbReference type="ARBA" id="ARBA00004771"/>
    </source>
</evidence>
<protein>
    <recommendedName>
        <fullName evidence="4">diacylglycerol O-acyltransferase</fullName>
        <ecNumber evidence="4">2.3.1.20</ecNumber>
    </recommendedName>
</protein>
<dbReference type="GO" id="GO:0051701">
    <property type="term" value="P:biological process involved in interaction with host"/>
    <property type="evidence" value="ECO:0007669"/>
    <property type="project" value="TreeGrafter"/>
</dbReference>
<comment type="pathway">
    <text evidence="2">Lipid metabolism.</text>
</comment>
<dbReference type="InterPro" id="IPR023213">
    <property type="entry name" value="CAT-like_dom_sf"/>
</dbReference>
<keyword evidence="7" id="KW-0319">Glycerol metabolism</keyword>
<name>A0A1I2JGK9_9GAMM</name>
<evidence type="ECO:0000313" key="15">
    <source>
        <dbReference type="Proteomes" id="UP000199771"/>
    </source>
</evidence>
<gene>
    <name evidence="14" type="ORF">SAMN04488120_10769</name>
</gene>
<evidence type="ECO:0000256" key="11">
    <source>
        <dbReference type="SAM" id="MobiDB-lite"/>
    </source>
</evidence>
<dbReference type="GO" id="GO:0071731">
    <property type="term" value="P:response to nitric oxide"/>
    <property type="evidence" value="ECO:0007669"/>
    <property type="project" value="TreeGrafter"/>
</dbReference>
<dbReference type="PANTHER" id="PTHR31650">
    <property type="entry name" value="O-ACYLTRANSFERASE (WSD1-LIKE) FAMILY PROTEIN"/>
    <property type="match status" value="1"/>
</dbReference>
<dbReference type="GO" id="GO:0006071">
    <property type="term" value="P:glycerol metabolic process"/>
    <property type="evidence" value="ECO:0007669"/>
    <property type="project" value="UniProtKB-KW"/>
</dbReference>
<dbReference type="UniPathway" id="UPA00282"/>
<evidence type="ECO:0000256" key="2">
    <source>
        <dbReference type="ARBA" id="ARBA00005189"/>
    </source>
</evidence>
<evidence type="ECO:0000256" key="7">
    <source>
        <dbReference type="ARBA" id="ARBA00022798"/>
    </source>
</evidence>
<evidence type="ECO:0000259" key="13">
    <source>
        <dbReference type="Pfam" id="PF06974"/>
    </source>
</evidence>
<dbReference type="GO" id="GO:0004144">
    <property type="term" value="F:diacylglycerol O-acyltransferase activity"/>
    <property type="evidence" value="ECO:0007669"/>
    <property type="project" value="UniProtKB-EC"/>
</dbReference>
<dbReference type="Proteomes" id="UP000199771">
    <property type="component" value="Unassembled WGS sequence"/>
</dbReference>
<dbReference type="EC" id="2.3.1.20" evidence="4"/>
<dbReference type="Pfam" id="PF06974">
    <property type="entry name" value="WS_DGAT_C"/>
    <property type="match status" value="1"/>
</dbReference>
<dbReference type="OrthoDB" id="9810950at2"/>
<sequence>MGTTKRLNPLDWTFLAAETRESMMHVGALMSFSAPADAPAHWLRGLMDEIRAQARAYPPWNLKLRHPNFIAHPLQAWIEDEAFDVEYHIRRSALPAPGDERELGILVSRLHSHAIDFHRPPWEVHLIEGLEGGRFAMYFKVHHALVDGYTGIQLLSRSLSHDPGERDTPMFFARKPPSRESRDTNPPPTLEALLALVREQLGTTRNVAKALAHTLGKKNKDLVAPMQAPRSLLNRRISRNRRFATQQFPVDRLKAVAKQYDGTLNDIVLALCASALRRLLLELDALPQRPLTAMLPVNIRPKGDPGGGNAVGAILASLATDVADPVERLRRIIASTREAKAQLAGMTRAGILQYSALLMAPMLLSQIPGAVGRVRPAFNLVISNVPGPTTPLYFRGFRMDAYYPLSIPFHGYGLNITVVSYVDTLNFGFTGCRDTVPHLQRLAVYSRDALAELTAQS</sequence>
<dbReference type="GO" id="GO:0001666">
    <property type="term" value="P:response to hypoxia"/>
    <property type="evidence" value="ECO:0007669"/>
    <property type="project" value="TreeGrafter"/>
</dbReference>
<dbReference type="InterPro" id="IPR045034">
    <property type="entry name" value="O-acyltransferase_WSD1-like"/>
</dbReference>
<evidence type="ECO:0000313" key="14">
    <source>
        <dbReference type="EMBL" id="SFF53218.1"/>
    </source>
</evidence>
<organism evidence="14 15">
    <name type="scientific">Fontimonas thermophila</name>
    <dbReference type="NCBI Taxonomy" id="1076937"/>
    <lineage>
        <taxon>Bacteria</taxon>
        <taxon>Pseudomonadati</taxon>
        <taxon>Pseudomonadota</taxon>
        <taxon>Gammaproteobacteria</taxon>
        <taxon>Nevskiales</taxon>
        <taxon>Nevskiaceae</taxon>
        <taxon>Fontimonas</taxon>
    </lineage>
</organism>
<evidence type="ECO:0000256" key="8">
    <source>
        <dbReference type="ARBA" id="ARBA00023098"/>
    </source>
</evidence>
<comment type="pathway">
    <text evidence="1">Glycerolipid metabolism; triacylglycerol biosynthesis.</text>
</comment>
<keyword evidence="15" id="KW-1185">Reference proteome</keyword>
<comment type="similarity">
    <text evidence="3">Belongs to the long-chain O-acyltransferase family.</text>
</comment>
<evidence type="ECO:0000256" key="10">
    <source>
        <dbReference type="ARBA" id="ARBA00048109"/>
    </source>
</evidence>
<evidence type="ECO:0000256" key="3">
    <source>
        <dbReference type="ARBA" id="ARBA00009587"/>
    </source>
</evidence>
<feature type="region of interest" description="Disordered" evidence="11">
    <location>
        <begin position="161"/>
        <end position="188"/>
    </location>
</feature>
<proteinExistence type="inferred from homology"/>
<dbReference type="Gene3D" id="3.30.559.10">
    <property type="entry name" value="Chloramphenicol acetyltransferase-like domain"/>
    <property type="match status" value="1"/>
</dbReference>